<sequence length="414" mass="44219">MRDRVPDEDAPPSAGRARGTRALRVLAVWAAATLVTFLLARLGAQDTPATPWGGASPSWTEHLAFWDSGWYERIAREGYPTTLPVGADGAVSQNAWAFMPMLPWLAGLLSWTGLGFYVRAALVSLAASAGAAVVMDRWLAPRVGGRASLWGVALVWSAAPALVLQVAYAESLGLLLVGGVLLLADRRRFLAAVHLVLLAALARPVGVPLAAGLGLWWLLELLASRGVGAGRPGWLDRLLRADPRLSAGERLRLLGLTVASALSALVWPVIAWLTTGRRDAYTASETAWRGTELTPFLPWLDRGGWWAGAHLGPVLLLGGLAVTALALAAPASRRLGSAAWCWCVGYALYLLAFFDPTASLIRVLLPLAPLGWAAAASLRSRRGRLAVLVLGVLAQVWWISWVWDLGSVSVQWVP</sequence>
<protein>
    <recommendedName>
        <fullName evidence="4">Integral membrane protein</fullName>
    </recommendedName>
</protein>
<feature type="transmembrane region" description="Helical" evidence="1">
    <location>
        <begin position="335"/>
        <end position="354"/>
    </location>
</feature>
<proteinExistence type="predicted"/>
<feature type="transmembrane region" description="Helical" evidence="1">
    <location>
        <begin position="147"/>
        <end position="169"/>
    </location>
</feature>
<dbReference type="EMBL" id="CP014228">
    <property type="protein sequence ID" value="AMD88363.1"/>
    <property type="molecule type" value="Genomic_DNA"/>
</dbReference>
<name>A0A0X8JH91_ACTRD</name>
<accession>A0A0X8JH91</accession>
<evidence type="ECO:0008006" key="4">
    <source>
        <dbReference type="Google" id="ProtNLM"/>
    </source>
</evidence>
<feature type="transmembrane region" description="Helical" evidence="1">
    <location>
        <begin position="385"/>
        <end position="403"/>
    </location>
</feature>
<keyword evidence="3" id="KW-1185">Reference proteome</keyword>
<feature type="transmembrane region" description="Helical" evidence="1">
    <location>
        <begin position="189"/>
        <end position="219"/>
    </location>
</feature>
<feature type="transmembrane region" description="Helical" evidence="1">
    <location>
        <begin position="108"/>
        <end position="135"/>
    </location>
</feature>
<feature type="transmembrane region" description="Helical" evidence="1">
    <location>
        <begin position="305"/>
        <end position="328"/>
    </location>
</feature>
<evidence type="ECO:0000313" key="2">
    <source>
        <dbReference type="EMBL" id="AMD88363.1"/>
    </source>
</evidence>
<feature type="transmembrane region" description="Helical" evidence="1">
    <location>
        <begin position="253"/>
        <end position="273"/>
    </location>
</feature>
<gene>
    <name evidence="2" type="ORF">AXF14_01770</name>
</gene>
<evidence type="ECO:0000256" key="1">
    <source>
        <dbReference type="SAM" id="Phobius"/>
    </source>
</evidence>
<reference evidence="3" key="1">
    <citation type="submission" date="2016-02" db="EMBL/GenBank/DDBJ databases">
        <authorList>
            <person name="Holder M.E."/>
            <person name="Ajami N.J."/>
            <person name="Petrosino J.F."/>
        </authorList>
    </citation>
    <scope>NUCLEOTIDE SEQUENCE [LARGE SCALE GENOMIC DNA]</scope>
    <source>
        <strain evidence="3">CCUG 36733</strain>
    </source>
</reference>
<feature type="transmembrane region" description="Helical" evidence="1">
    <location>
        <begin position="21"/>
        <end position="42"/>
    </location>
</feature>
<evidence type="ECO:0000313" key="3">
    <source>
        <dbReference type="Proteomes" id="UP000065220"/>
    </source>
</evidence>
<dbReference type="Proteomes" id="UP000065220">
    <property type="component" value="Chromosome"/>
</dbReference>
<keyword evidence="1" id="KW-1133">Transmembrane helix</keyword>
<feature type="transmembrane region" description="Helical" evidence="1">
    <location>
        <begin position="360"/>
        <end position="378"/>
    </location>
</feature>
<keyword evidence="1" id="KW-0472">Membrane</keyword>
<dbReference type="AlphaFoldDB" id="A0A0X8JH91"/>
<keyword evidence="1" id="KW-0812">Transmembrane</keyword>
<organism evidence="2 3">
    <name type="scientific">Actinomyces radicidentis</name>
    <dbReference type="NCBI Taxonomy" id="111015"/>
    <lineage>
        <taxon>Bacteria</taxon>
        <taxon>Bacillati</taxon>
        <taxon>Actinomycetota</taxon>
        <taxon>Actinomycetes</taxon>
        <taxon>Actinomycetales</taxon>
        <taxon>Actinomycetaceae</taxon>
        <taxon>Actinomyces</taxon>
    </lineage>
</organism>
<dbReference type="KEGG" id="ard:AXF14_01770"/>
<dbReference type="STRING" id="111015.AXF14_01770"/>